<dbReference type="GO" id="GO:0003746">
    <property type="term" value="F:translation elongation factor activity"/>
    <property type="evidence" value="ECO:0007669"/>
    <property type="project" value="UniProtKB-KW"/>
</dbReference>
<sequence length="623" mass="66463">MRSYVVGTAGHIDHGKSTLVRALTGTDPDRLAEEKLRGMTIDLGFAHLTTPAGREVGVVDVPGHERFIKTMLAGVGGIDAAVLVVAADEGPMPQTIEHLDILTLLGVERGVVALTKSDLVEPDWADYVAEELRERLAGSTLAAAEVVPVSAAAGSGLDELRSALDRSLSDLPARDQGGKPRLPVDRVFTMAGFGTVVTGTLIDGALTVGMEVEICPAGHRGRIRGLQTHGTVVERASAGQRVAVNLQGVTMEQVRRGDVVALPGAVPVTRMVDVRIELLANAPLDLETQARVDVFSGSTEVGARVALIERDVLRPGEHGWAQLHFDAPVAVLRGDRLVIRRPTPSATIGGGTVIDPQPRRHRRTETGVAERLKTLAAGTPRELVLSALGLQLKTRDEVAHALPALSTAVLSEAFELATEAGDLLAAGATHLVTRPAWDALGDRMAAMIEEFHRTNPLRRGMPREELRSRLKLTGGSGAFDASMSLAAQQGILVDEERTVRRPAFVIELPAVQRAAAARYLELVDASPYAPPGPAEAGLSKEALVGLVERGELVEVGDGIVYRPETLDAIKTLVLAHIERHGKITLADYRDAVGTSRKFAQATLEFLDGVRVTRRVGDDRVRGR</sequence>
<dbReference type="Pfam" id="PF00009">
    <property type="entry name" value="GTP_EFTU"/>
    <property type="match status" value="1"/>
</dbReference>
<dbReference type="InterPro" id="IPR009000">
    <property type="entry name" value="Transl_B-barrel_sf"/>
</dbReference>
<evidence type="ECO:0000256" key="3">
    <source>
        <dbReference type="ARBA" id="ARBA00022490"/>
    </source>
</evidence>
<dbReference type="Gene3D" id="2.40.30.10">
    <property type="entry name" value="Translation factors"/>
    <property type="match status" value="1"/>
</dbReference>
<dbReference type="Pfam" id="PF25461">
    <property type="entry name" value="Beta-barrel_SelB"/>
    <property type="match status" value="1"/>
</dbReference>
<dbReference type="GO" id="GO:0001514">
    <property type="term" value="P:selenocysteine incorporation"/>
    <property type="evidence" value="ECO:0007669"/>
    <property type="project" value="InterPro"/>
</dbReference>
<dbReference type="InterPro" id="IPR050055">
    <property type="entry name" value="EF-Tu_GTPase"/>
</dbReference>
<evidence type="ECO:0000313" key="10">
    <source>
        <dbReference type="EMBL" id="CAA9575725.1"/>
    </source>
</evidence>
<dbReference type="InterPro" id="IPR057335">
    <property type="entry name" value="Beta-barrel_SelB"/>
</dbReference>
<dbReference type="GO" id="GO:0003924">
    <property type="term" value="F:GTPase activity"/>
    <property type="evidence" value="ECO:0007669"/>
    <property type="project" value="InterPro"/>
</dbReference>
<dbReference type="InterPro" id="IPR036388">
    <property type="entry name" value="WH-like_DNA-bd_sf"/>
</dbReference>
<dbReference type="Gene3D" id="3.40.50.300">
    <property type="entry name" value="P-loop containing nucleotide triphosphate hydrolases"/>
    <property type="match status" value="1"/>
</dbReference>
<evidence type="ECO:0000256" key="6">
    <source>
        <dbReference type="ARBA" id="ARBA00023134"/>
    </source>
</evidence>
<comment type="subcellular location">
    <subcellularLocation>
        <location evidence="1">Cytoplasm</location>
    </subcellularLocation>
</comment>
<proteinExistence type="predicted"/>
<feature type="domain" description="Tr-type G" evidence="9">
    <location>
        <begin position="1"/>
        <end position="172"/>
    </location>
</feature>
<dbReference type="InterPro" id="IPR009001">
    <property type="entry name" value="Transl_elong_EF1A/Init_IF2_C"/>
</dbReference>
<dbReference type="CDD" id="cd04171">
    <property type="entry name" value="SelB"/>
    <property type="match status" value="1"/>
</dbReference>
<dbReference type="InterPro" id="IPR005225">
    <property type="entry name" value="Small_GTP-bd"/>
</dbReference>
<dbReference type="InterPro" id="IPR015190">
    <property type="entry name" value="Elong_fac_SelB-wing-hlx_typ-2"/>
</dbReference>
<dbReference type="Pfam" id="PF03144">
    <property type="entry name" value="GTP_EFTU_D2"/>
    <property type="match status" value="1"/>
</dbReference>
<dbReference type="Gene3D" id="1.10.10.2770">
    <property type="match status" value="1"/>
</dbReference>
<accession>A0A6J4VH92</accession>
<dbReference type="NCBIfam" id="TIGR00231">
    <property type="entry name" value="small_GTP"/>
    <property type="match status" value="1"/>
</dbReference>
<dbReference type="SUPFAM" id="SSF46785">
    <property type="entry name" value="Winged helix' DNA-binding domain"/>
    <property type="match status" value="2"/>
</dbReference>
<dbReference type="SUPFAM" id="SSF52540">
    <property type="entry name" value="P-loop containing nucleoside triphosphate hydrolases"/>
    <property type="match status" value="1"/>
</dbReference>
<evidence type="ECO:0000256" key="2">
    <source>
        <dbReference type="ARBA" id="ARBA00015953"/>
    </source>
</evidence>
<evidence type="ECO:0000256" key="5">
    <source>
        <dbReference type="ARBA" id="ARBA00022917"/>
    </source>
</evidence>
<dbReference type="InterPro" id="IPR004535">
    <property type="entry name" value="Transl_elong_SelB"/>
</dbReference>
<dbReference type="PANTHER" id="PTHR43721">
    <property type="entry name" value="ELONGATION FACTOR TU-RELATED"/>
    <property type="match status" value="1"/>
</dbReference>
<evidence type="ECO:0000256" key="1">
    <source>
        <dbReference type="ARBA" id="ARBA00004496"/>
    </source>
</evidence>
<name>A0A6J4VH92_9BACT</name>
<dbReference type="InterPro" id="IPR015191">
    <property type="entry name" value="SelB_WHD4"/>
</dbReference>
<dbReference type="Pfam" id="PF09106">
    <property type="entry name" value="WHD_2nd_SelB"/>
    <property type="match status" value="1"/>
</dbReference>
<evidence type="ECO:0000259" key="9">
    <source>
        <dbReference type="PROSITE" id="PS51722"/>
    </source>
</evidence>
<keyword evidence="5" id="KW-0648">Protein biosynthesis</keyword>
<keyword evidence="3" id="KW-0963">Cytoplasm</keyword>
<protein>
    <recommendedName>
        <fullName evidence="2">Selenocysteine-specific elongation factor</fullName>
    </recommendedName>
    <alternativeName>
        <fullName evidence="8">SelB translation factor</fullName>
    </alternativeName>
</protein>
<dbReference type="EMBL" id="CADCWL010000183">
    <property type="protein sequence ID" value="CAA9575725.1"/>
    <property type="molecule type" value="Genomic_DNA"/>
</dbReference>
<reference evidence="10" key="1">
    <citation type="submission" date="2020-02" db="EMBL/GenBank/DDBJ databases">
        <authorList>
            <person name="Meier V. D."/>
        </authorList>
    </citation>
    <scope>NUCLEOTIDE SEQUENCE</scope>
    <source>
        <strain evidence="10">AVDCRST_MAG19</strain>
    </source>
</reference>
<dbReference type="SUPFAM" id="SSF50465">
    <property type="entry name" value="EF-Tu/eEF-1alpha/eIF2-gamma C-terminal domain"/>
    <property type="match status" value="1"/>
</dbReference>
<dbReference type="CDD" id="cd15491">
    <property type="entry name" value="selB_III"/>
    <property type="match status" value="1"/>
</dbReference>
<dbReference type="PRINTS" id="PR00315">
    <property type="entry name" value="ELONGATNFCT"/>
</dbReference>
<dbReference type="InterPro" id="IPR036390">
    <property type="entry name" value="WH_DNA-bd_sf"/>
</dbReference>
<evidence type="ECO:0000256" key="8">
    <source>
        <dbReference type="ARBA" id="ARBA00031615"/>
    </source>
</evidence>
<dbReference type="NCBIfam" id="TIGR00475">
    <property type="entry name" value="selB"/>
    <property type="match status" value="1"/>
</dbReference>
<dbReference type="PROSITE" id="PS00301">
    <property type="entry name" value="G_TR_1"/>
    <property type="match status" value="1"/>
</dbReference>
<dbReference type="GO" id="GO:0005525">
    <property type="term" value="F:GTP binding"/>
    <property type="evidence" value="ECO:0007669"/>
    <property type="project" value="UniProtKB-KW"/>
</dbReference>
<evidence type="ECO:0000256" key="4">
    <source>
        <dbReference type="ARBA" id="ARBA00022741"/>
    </source>
</evidence>
<organism evidence="10">
    <name type="scientific">uncultured Thermomicrobiales bacterium</name>
    <dbReference type="NCBI Taxonomy" id="1645740"/>
    <lineage>
        <taxon>Bacteria</taxon>
        <taxon>Pseudomonadati</taxon>
        <taxon>Thermomicrobiota</taxon>
        <taxon>Thermomicrobia</taxon>
        <taxon>Thermomicrobiales</taxon>
        <taxon>environmental samples</taxon>
    </lineage>
</organism>
<dbReference type="InterPro" id="IPR000795">
    <property type="entry name" value="T_Tr_GTP-bd_dom"/>
</dbReference>
<keyword evidence="10" id="KW-0251">Elongation factor</keyword>
<dbReference type="PANTHER" id="PTHR43721:SF22">
    <property type="entry name" value="ELONGATION FACTOR TU, MITOCHONDRIAL"/>
    <property type="match status" value="1"/>
</dbReference>
<dbReference type="PROSITE" id="PS51722">
    <property type="entry name" value="G_TR_2"/>
    <property type="match status" value="1"/>
</dbReference>
<comment type="function">
    <text evidence="7">Translation factor necessary for the incorporation of selenocysteine into proteins. It probably replaces EF-Tu for the insertion of selenocysteine directed by the UGA codon. SelB binds GTP and GDP.</text>
</comment>
<dbReference type="GO" id="GO:0003723">
    <property type="term" value="F:RNA binding"/>
    <property type="evidence" value="ECO:0007669"/>
    <property type="project" value="InterPro"/>
</dbReference>
<keyword evidence="4" id="KW-0547">Nucleotide-binding</keyword>
<dbReference type="CDD" id="cd03696">
    <property type="entry name" value="SelB_II"/>
    <property type="match status" value="1"/>
</dbReference>
<dbReference type="GO" id="GO:0005829">
    <property type="term" value="C:cytosol"/>
    <property type="evidence" value="ECO:0007669"/>
    <property type="project" value="TreeGrafter"/>
</dbReference>
<keyword evidence="6" id="KW-0342">GTP-binding</keyword>
<dbReference type="SUPFAM" id="SSF50447">
    <property type="entry name" value="Translation proteins"/>
    <property type="match status" value="1"/>
</dbReference>
<gene>
    <name evidence="10" type="ORF">AVDCRST_MAG19-3325</name>
</gene>
<dbReference type="InterPro" id="IPR031157">
    <property type="entry name" value="G_TR_CS"/>
</dbReference>
<dbReference type="InterPro" id="IPR004161">
    <property type="entry name" value="EFTu-like_2"/>
</dbReference>
<dbReference type="InterPro" id="IPR027417">
    <property type="entry name" value="P-loop_NTPase"/>
</dbReference>
<dbReference type="Pfam" id="PF09107">
    <property type="entry name" value="WHD_3rd_SelB"/>
    <property type="match status" value="1"/>
</dbReference>
<dbReference type="Gene3D" id="1.10.10.10">
    <property type="entry name" value="Winged helix-like DNA-binding domain superfamily/Winged helix DNA-binding domain"/>
    <property type="match status" value="1"/>
</dbReference>
<evidence type="ECO:0000256" key="7">
    <source>
        <dbReference type="ARBA" id="ARBA00025526"/>
    </source>
</evidence>
<dbReference type="AlphaFoldDB" id="A0A6J4VH92"/>